<reference evidence="2" key="1">
    <citation type="submission" date="2021-03" db="EMBL/GenBank/DDBJ databases">
        <title>Alkalibacter marinus sp. nov., isolated from tidal flat sediment.</title>
        <authorList>
            <person name="Namirimu T."/>
            <person name="Yang J.-A."/>
            <person name="Yang S.-H."/>
            <person name="Kim Y.-J."/>
            <person name="Kwon K.K."/>
        </authorList>
    </citation>
    <scope>NUCLEOTIDE SEQUENCE</scope>
    <source>
        <strain evidence="2">ES005</strain>
    </source>
</reference>
<keyword evidence="1" id="KW-0175">Coiled coil</keyword>
<dbReference type="AlphaFoldDB" id="A0A974XCQ0"/>
<evidence type="ECO:0000313" key="2">
    <source>
        <dbReference type="EMBL" id="QSX07422.1"/>
    </source>
</evidence>
<sequence length="101" mass="12106">MKKKRRKTNKSTFLIVFLLGGYFLYSLVSTELQLHQLKSQRDQLNMQIVVEQEKSDRLSQELEQMHTDDYMETLARRYFGLVYPHEKIIIEVEPNEDIINN</sequence>
<feature type="coiled-coil region" evidence="1">
    <location>
        <begin position="27"/>
        <end position="61"/>
    </location>
</feature>
<organism evidence="2 3">
    <name type="scientific">Alkalibacter rhizosphaerae</name>
    <dbReference type="NCBI Taxonomy" id="2815577"/>
    <lineage>
        <taxon>Bacteria</taxon>
        <taxon>Bacillati</taxon>
        <taxon>Bacillota</taxon>
        <taxon>Clostridia</taxon>
        <taxon>Eubacteriales</taxon>
        <taxon>Eubacteriaceae</taxon>
        <taxon>Alkalibacter</taxon>
    </lineage>
</organism>
<protein>
    <submittedName>
        <fullName evidence="2">Septum formation initiator family protein</fullName>
    </submittedName>
</protein>
<accession>A0A974XCQ0</accession>
<dbReference type="Proteomes" id="UP000663499">
    <property type="component" value="Chromosome"/>
</dbReference>
<dbReference type="RefSeq" id="WP_207298767.1">
    <property type="nucleotide sequence ID" value="NZ_CP071444.1"/>
</dbReference>
<dbReference type="Pfam" id="PF04977">
    <property type="entry name" value="DivIC"/>
    <property type="match status" value="1"/>
</dbReference>
<gene>
    <name evidence="2" type="ORF">J0B03_06135</name>
</gene>
<dbReference type="InterPro" id="IPR007060">
    <property type="entry name" value="FtsL/DivIC"/>
</dbReference>
<evidence type="ECO:0000313" key="3">
    <source>
        <dbReference type="Proteomes" id="UP000663499"/>
    </source>
</evidence>
<evidence type="ECO:0000256" key="1">
    <source>
        <dbReference type="SAM" id="Coils"/>
    </source>
</evidence>
<dbReference type="KEGG" id="alka:J0B03_06135"/>
<proteinExistence type="predicted"/>
<keyword evidence="3" id="KW-1185">Reference proteome</keyword>
<name>A0A974XCQ0_9FIRM</name>
<dbReference type="EMBL" id="CP071444">
    <property type="protein sequence ID" value="QSX07422.1"/>
    <property type="molecule type" value="Genomic_DNA"/>
</dbReference>